<reference evidence="1 2" key="1">
    <citation type="submission" date="2019-08" db="EMBL/GenBank/DDBJ databases">
        <title>100 year-old enigma solved: identification of Planctomyces bekefii, the type genus and species of the phylum Planctomycetes.</title>
        <authorList>
            <person name="Svetlana D.N."/>
            <person name="Overmann J."/>
        </authorList>
    </citation>
    <scope>NUCLEOTIDE SEQUENCE [LARGE SCALE GENOMIC DNA]</scope>
    <source>
        <strain evidence="1">Phe10_nw2017</strain>
    </source>
</reference>
<protein>
    <submittedName>
        <fullName evidence="1">Uncharacterized protein</fullName>
    </submittedName>
</protein>
<accession>A0A5C6LZH9</accession>
<name>A0A5C6LZH9_9PLAN</name>
<reference evidence="1 2" key="2">
    <citation type="submission" date="2019-08" db="EMBL/GenBank/DDBJ databases">
        <authorList>
            <person name="Henke P."/>
        </authorList>
    </citation>
    <scope>NUCLEOTIDE SEQUENCE [LARGE SCALE GENOMIC DNA]</scope>
    <source>
        <strain evidence="1">Phe10_nw2017</strain>
    </source>
</reference>
<sequence length="107" mass="10078">MASTSKTPFKAAGVNALGPGVVIIGTAGTLAPGLTFGTGVGAGVTAGLGLTGGAAVTAGVAAAGAAGAVAIGTIVVAGVAINNGLNNPCNELGFDAYWRCVRRNFGF</sequence>
<evidence type="ECO:0000313" key="1">
    <source>
        <dbReference type="EMBL" id="TWW07906.1"/>
    </source>
</evidence>
<proteinExistence type="predicted"/>
<gene>
    <name evidence="1" type="ORF">E3A20_29660</name>
</gene>
<dbReference type="Proteomes" id="UP000321083">
    <property type="component" value="Unassembled WGS sequence"/>
</dbReference>
<keyword evidence="2" id="KW-1185">Reference proteome</keyword>
<comment type="caution">
    <text evidence="1">The sequence shown here is derived from an EMBL/GenBank/DDBJ whole genome shotgun (WGS) entry which is preliminary data.</text>
</comment>
<evidence type="ECO:0000313" key="2">
    <source>
        <dbReference type="Proteomes" id="UP000321083"/>
    </source>
</evidence>
<organism evidence="1 2">
    <name type="scientific">Planctomyces bekefii</name>
    <dbReference type="NCBI Taxonomy" id="1653850"/>
    <lineage>
        <taxon>Bacteria</taxon>
        <taxon>Pseudomonadati</taxon>
        <taxon>Planctomycetota</taxon>
        <taxon>Planctomycetia</taxon>
        <taxon>Planctomycetales</taxon>
        <taxon>Planctomycetaceae</taxon>
        <taxon>Planctomyces</taxon>
    </lineage>
</organism>
<dbReference type="AlphaFoldDB" id="A0A5C6LZH9"/>
<dbReference type="EMBL" id="SRHE01000950">
    <property type="protein sequence ID" value="TWW07906.1"/>
    <property type="molecule type" value="Genomic_DNA"/>
</dbReference>